<dbReference type="Proteomes" id="UP000237222">
    <property type="component" value="Unassembled WGS sequence"/>
</dbReference>
<accession>A0A2S4HE13</accession>
<protein>
    <recommendedName>
        <fullName evidence="3">Sulfotransferase family protein</fullName>
    </recommendedName>
</protein>
<dbReference type="Gene3D" id="3.40.50.300">
    <property type="entry name" value="P-loop containing nucleotide triphosphate hydrolases"/>
    <property type="match status" value="1"/>
</dbReference>
<proteinExistence type="predicted"/>
<dbReference type="EMBL" id="PQGG01000031">
    <property type="protein sequence ID" value="POP52210.1"/>
    <property type="molecule type" value="Genomic_DNA"/>
</dbReference>
<sequence>MTLYGHTVHHVRASDVKLLDPKLYESSFVFACVREPIARFVSAYAYLGEGGRSENDRKIYEKYIKNRSIEEFVDYICDIDIDSNNDLFHFHTQSSYVCSAKDKRVVIVDRIYKLAEIKAILNDFASVSLCPPIKGEFPVINSTANRVDLPQDTEEKIRKIYNIDYVNFF</sequence>
<organism evidence="1 2">
    <name type="scientific">Zhongshania marina</name>
    <dbReference type="NCBI Taxonomy" id="2304603"/>
    <lineage>
        <taxon>Bacteria</taxon>
        <taxon>Pseudomonadati</taxon>
        <taxon>Pseudomonadota</taxon>
        <taxon>Gammaproteobacteria</taxon>
        <taxon>Cellvibrionales</taxon>
        <taxon>Spongiibacteraceae</taxon>
        <taxon>Zhongshania</taxon>
    </lineage>
</organism>
<gene>
    <name evidence="1" type="ORF">C0068_14520</name>
</gene>
<dbReference type="GO" id="GO:0016020">
    <property type="term" value="C:membrane"/>
    <property type="evidence" value="ECO:0007669"/>
    <property type="project" value="InterPro"/>
</dbReference>
<evidence type="ECO:0008006" key="3">
    <source>
        <dbReference type="Google" id="ProtNLM"/>
    </source>
</evidence>
<evidence type="ECO:0000313" key="1">
    <source>
        <dbReference type="EMBL" id="POP52210.1"/>
    </source>
</evidence>
<dbReference type="InterPro" id="IPR027417">
    <property type="entry name" value="P-loop_NTPase"/>
</dbReference>
<evidence type="ECO:0000313" key="2">
    <source>
        <dbReference type="Proteomes" id="UP000237222"/>
    </source>
</evidence>
<dbReference type="GO" id="GO:0008146">
    <property type="term" value="F:sulfotransferase activity"/>
    <property type="evidence" value="ECO:0007669"/>
    <property type="project" value="InterPro"/>
</dbReference>
<dbReference type="Pfam" id="PF03567">
    <property type="entry name" value="Sulfotransfer_2"/>
    <property type="match status" value="1"/>
</dbReference>
<dbReference type="InterPro" id="IPR005331">
    <property type="entry name" value="Sulfotransferase"/>
</dbReference>
<name>A0A2S4HE13_9GAMM</name>
<reference evidence="1 2" key="1">
    <citation type="submission" date="2018-01" db="EMBL/GenBank/DDBJ databases">
        <authorList>
            <person name="Yu X.-D."/>
        </authorList>
    </citation>
    <scope>NUCLEOTIDE SEQUENCE [LARGE SCALE GENOMIC DNA]</scope>
    <source>
        <strain evidence="1 2">ZX-21</strain>
    </source>
</reference>
<comment type="caution">
    <text evidence="1">The sequence shown here is derived from an EMBL/GenBank/DDBJ whole genome shotgun (WGS) entry which is preliminary data.</text>
</comment>
<dbReference type="AlphaFoldDB" id="A0A2S4HE13"/>